<dbReference type="InterPro" id="IPR049492">
    <property type="entry name" value="BD-FAE-like_dom"/>
</dbReference>
<evidence type="ECO:0000256" key="1">
    <source>
        <dbReference type="ARBA" id="ARBA00010515"/>
    </source>
</evidence>
<dbReference type="PANTHER" id="PTHR48081">
    <property type="entry name" value="AB HYDROLASE SUPERFAMILY PROTEIN C4A8.06C"/>
    <property type="match status" value="1"/>
</dbReference>
<dbReference type="PANTHER" id="PTHR48081:SF30">
    <property type="entry name" value="ACETYL-HYDROLASE LIPR-RELATED"/>
    <property type="match status" value="1"/>
</dbReference>
<sequence length="164" mass="18036">MFQVPVISRYYYSNPNLRLYQITGGRGSTERKSAILFFHGAGFSTNQVTPSQFQHHASVFASYGMLAFCVEYRPASVEGLYSPLTCLAHARAAIRWVRQHADTLGIDVHRIVAAGASAGGYLSLCCAMMEERGESVSSKPDACLLFNAGIPNRCSHCSRKKQTH</sequence>
<organism evidence="4 5">
    <name type="scientific">Xylanibacillus composti</name>
    <dbReference type="NCBI Taxonomy" id="1572762"/>
    <lineage>
        <taxon>Bacteria</taxon>
        <taxon>Bacillati</taxon>
        <taxon>Bacillota</taxon>
        <taxon>Bacilli</taxon>
        <taxon>Bacillales</taxon>
        <taxon>Paenibacillaceae</taxon>
        <taxon>Xylanibacillus</taxon>
    </lineage>
</organism>
<dbReference type="InterPro" id="IPR050300">
    <property type="entry name" value="GDXG_lipolytic_enzyme"/>
</dbReference>
<reference evidence="4" key="1">
    <citation type="submission" date="2021-04" db="EMBL/GenBank/DDBJ databases">
        <title>Draft genome sequence of Xylanibacillus composti strain K13.</title>
        <authorList>
            <person name="Uke A."/>
            <person name="Chhe C."/>
            <person name="Baramee S."/>
            <person name="Kosugi A."/>
        </authorList>
    </citation>
    <scope>NUCLEOTIDE SEQUENCE</scope>
    <source>
        <strain evidence="4">K13</strain>
    </source>
</reference>
<comment type="similarity">
    <text evidence="1">Belongs to the 'GDXG' lipolytic enzyme family.</text>
</comment>
<accession>A0A8J4H4S8</accession>
<evidence type="ECO:0000313" key="5">
    <source>
        <dbReference type="Proteomes" id="UP000677918"/>
    </source>
</evidence>
<dbReference type="Pfam" id="PF20434">
    <property type="entry name" value="BD-FAE"/>
    <property type="match status" value="1"/>
</dbReference>
<dbReference type="GO" id="GO:0004806">
    <property type="term" value="F:triacylglycerol lipase activity"/>
    <property type="evidence" value="ECO:0007669"/>
    <property type="project" value="TreeGrafter"/>
</dbReference>
<dbReference type="RefSeq" id="WP_213412405.1">
    <property type="nucleotide sequence ID" value="NZ_BOVK01000031.1"/>
</dbReference>
<dbReference type="Proteomes" id="UP000677918">
    <property type="component" value="Unassembled WGS sequence"/>
</dbReference>
<dbReference type="EMBL" id="BOVK01000031">
    <property type="protein sequence ID" value="GIQ69611.1"/>
    <property type="molecule type" value="Genomic_DNA"/>
</dbReference>
<dbReference type="SUPFAM" id="SSF53474">
    <property type="entry name" value="alpha/beta-Hydrolases"/>
    <property type="match status" value="1"/>
</dbReference>
<keyword evidence="5" id="KW-1185">Reference proteome</keyword>
<dbReference type="InterPro" id="IPR029058">
    <property type="entry name" value="AB_hydrolase_fold"/>
</dbReference>
<comment type="caution">
    <text evidence="4">The sequence shown here is derived from an EMBL/GenBank/DDBJ whole genome shotgun (WGS) entry which is preliminary data.</text>
</comment>
<keyword evidence="2" id="KW-0378">Hydrolase</keyword>
<name>A0A8J4H4S8_9BACL</name>
<protein>
    <recommendedName>
        <fullName evidence="3">BD-FAE-like domain-containing protein</fullName>
    </recommendedName>
</protein>
<gene>
    <name evidence="4" type="ORF">XYCOK13_24350</name>
</gene>
<evidence type="ECO:0000259" key="3">
    <source>
        <dbReference type="Pfam" id="PF20434"/>
    </source>
</evidence>
<evidence type="ECO:0000313" key="4">
    <source>
        <dbReference type="EMBL" id="GIQ69611.1"/>
    </source>
</evidence>
<dbReference type="AlphaFoldDB" id="A0A8J4H4S8"/>
<dbReference type="Gene3D" id="3.40.50.1820">
    <property type="entry name" value="alpha/beta hydrolase"/>
    <property type="match status" value="1"/>
</dbReference>
<proteinExistence type="inferred from homology"/>
<evidence type="ECO:0000256" key="2">
    <source>
        <dbReference type="ARBA" id="ARBA00022801"/>
    </source>
</evidence>
<feature type="domain" description="BD-FAE-like" evidence="3">
    <location>
        <begin position="30"/>
        <end position="131"/>
    </location>
</feature>